<evidence type="ECO:0000256" key="20">
    <source>
        <dbReference type="SAM" id="MobiDB-lite"/>
    </source>
</evidence>
<evidence type="ECO:0000256" key="12">
    <source>
        <dbReference type="ARBA" id="ARBA00048212"/>
    </source>
</evidence>
<reference evidence="21 22" key="1">
    <citation type="submission" date="2018-11" db="EMBL/GenBank/DDBJ databases">
        <title>Genomic Encyclopedia of Type Strains, Phase IV (KMG-IV): sequencing the most valuable type-strain genomes for metagenomic binning, comparative biology and taxonomic classification.</title>
        <authorList>
            <person name="Goeker M."/>
        </authorList>
    </citation>
    <scope>NUCLEOTIDE SEQUENCE [LARGE SCALE GENOMIC DNA]</scope>
    <source>
        <strain evidence="21 22">DSM 5900</strain>
    </source>
</reference>
<evidence type="ECO:0000256" key="6">
    <source>
        <dbReference type="ARBA" id="ARBA00009320"/>
    </source>
</evidence>
<dbReference type="GO" id="GO:0009098">
    <property type="term" value="P:L-leucine biosynthetic process"/>
    <property type="evidence" value="ECO:0007669"/>
    <property type="project" value="UniProtKB-UniPathway"/>
</dbReference>
<evidence type="ECO:0000256" key="4">
    <source>
        <dbReference type="ARBA" id="ARBA00004931"/>
    </source>
</evidence>
<dbReference type="GO" id="GO:0052656">
    <property type="term" value="F:L-isoleucine-2-oxoglutarate transaminase activity"/>
    <property type="evidence" value="ECO:0007669"/>
    <property type="project" value="RHEA"/>
</dbReference>
<comment type="catalytic activity">
    <reaction evidence="14 18">
        <text>L-leucine + 2-oxoglutarate = 4-methyl-2-oxopentanoate + L-glutamate</text>
        <dbReference type="Rhea" id="RHEA:18321"/>
        <dbReference type="ChEBI" id="CHEBI:16810"/>
        <dbReference type="ChEBI" id="CHEBI:17865"/>
        <dbReference type="ChEBI" id="CHEBI:29985"/>
        <dbReference type="ChEBI" id="CHEBI:57427"/>
        <dbReference type="EC" id="2.6.1.42"/>
    </reaction>
</comment>
<dbReference type="CDD" id="cd01557">
    <property type="entry name" value="BCAT_beta_family"/>
    <property type="match status" value="1"/>
</dbReference>
<dbReference type="GO" id="GO:0052654">
    <property type="term" value="F:L-leucine-2-oxoglutarate transaminase activity"/>
    <property type="evidence" value="ECO:0007669"/>
    <property type="project" value="RHEA"/>
</dbReference>
<dbReference type="AlphaFoldDB" id="A0A3N1L260"/>
<comment type="cofactor">
    <cofactor evidence="1 17">
        <name>pyridoxal 5'-phosphate</name>
        <dbReference type="ChEBI" id="CHEBI:597326"/>
    </cofactor>
</comment>
<name>A0A3N1L260_9PROT</name>
<accession>A0A3N1L260</accession>
<dbReference type="InterPro" id="IPR018300">
    <property type="entry name" value="Aminotrans_IV_CS"/>
</dbReference>
<organism evidence="21 22">
    <name type="scientific">Stella humosa</name>
    <dbReference type="NCBI Taxonomy" id="94"/>
    <lineage>
        <taxon>Bacteria</taxon>
        <taxon>Pseudomonadati</taxon>
        <taxon>Pseudomonadota</taxon>
        <taxon>Alphaproteobacteria</taxon>
        <taxon>Rhodospirillales</taxon>
        <taxon>Stellaceae</taxon>
        <taxon>Stella</taxon>
    </lineage>
</organism>
<comment type="catalytic activity">
    <reaction evidence="13 18">
        <text>L-isoleucine + 2-oxoglutarate = (S)-3-methyl-2-oxopentanoate + L-glutamate</text>
        <dbReference type="Rhea" id="RHEA:24801"/>
        <dbReference type="ChEBI" id="CHEBI:16810"/>
        <dbReference type="ChEBI" id="CHEBI:29985"/>
        <dbReference type="ChEBI" id="CHEBI:35146"/>
        <dbReference type="ChEBI" id="CHEBI:58045"/>
        <dbReference type="EC" id="2.6.1.42"/>
    </reaction>
</comment>
<dbReference type="UniPathway" id="UPA00049">
    <property type="reaction ID" value="UER00062"/>
</dbReference>
<dbReference type="NCBIfam" id="NF009897">
    <property type="entry name" value="PRK13357.1"/>
    <property type="match status" value="1"/>
</dbReference>
<comment type="pathway">
    <text evidence="5 19">Amino-acid biosynthesis; L-leucine biosynthesis; L-leucine from 3-methyl-2-oxobutanoate: step 4/4.</text>
</comment>
<evidence type="ECO:0000256" key="3">
    <source>
        <dbReference type="ARBA" id="ARBA00004824"/>
    </source>
</evidence>
<dbReference type="PANTHER" id="PTHR11825">
    <property type="entry name" value="SUBGROUP IIII AMINOTRANSFERASE"/>
    <property type="match status" value="1"/>
</dbReference>
<dbReference type="GO" id="GO:0009099">
    <property type="term" value="P:L-valine biosynthetic process"/>
    <property type="evidence" value="ECO:0007669"/>
    <property type="project" value="UniProtKB-UniPathway"/>
</dbReference>
<evidence type="ECO:0000256" key="18">
    <source>
        <dbReference type="RuleBase" id="RU004517"/>
    </source>
</evidence>
<dbReference type="InterPro" id="IPR005786">
    <property type="entry name" value="B_amino_transII"/>
</dbReference>
<dbReference type="InterPro" id="IPR036038">
    <property type="entry name" value="Aminotransferase-like"/>
</dbReference>
<evidence type="ECO:0000256" key="16">
    <source>
        <dbReference type="RuleBase" id="RU004106"/>
    </source>
</evidence>
<feature type="modified residue" description="N6-(pyridoxal phosphate)lysine" evidence="15">
    <location>
        <position position="209"/>
    </location>
</feature>
<comment type="function">
    <text evidence="2">Acts on leucine, isoleucine and valine.</text>
</comment>
<comment type="similarity">
    <text evidence="6 16">Belongs to the class-IV pyridoxal-phosphate-dependent aminotransferase family.</text>
</comment>
<evidence type="ECO:0000256" key="1">
    <source>
        <dbReference type="ARBA" id="ARBA00001933"/>
    </source>
</evidence>
<dbReference type="RefSeq" id="WP_420822805.1">
    <property type="nucleotide sequence ID" value="NZ_AP019700.1"/>
</dbReference>
<keyword evidence="22" id="KW-1185">Reference proteome</keyword>
<keyword evidence="8 18" id="KW-0028">Amino-acid biosynthesis</keyword>
<dbReference type="PROSITE" id="PS00770">
    <property type="entry name" value="AA_TRANSFER_CLASS_4"/>
    <property type="match status" value="1"/>
</dbReference>
<evidence type="ECO:0000256" key="14">
    <source>
        <dbReference type="ARBA" id="ARBA00049229"/>
    </source>
</evidence>
<dbReference type="NCBIfam" id="TIGR01123">
    <property type="entry name" value="ilvE_II"/>
    <property type="match status" value="1"/>
</dbReference>
<dbReference type="EMBL" id="RJKX01000015">
    <property type="protein sequence ID" value="ROP84678.1"/>
    <property type="molecule type" value="Genomic_DNA"/>
</dbReference>
<comment type="caution">
    <text evidence="21">The sequence shown here is derived from an EMBL/GenBank/DDBJ whole genome shotgun (WGS) entry which is preliminary data.</text>
</comment>
<dbReference type="Gene3D" id="3.20.10.10">
    <property type="entry name" value="D-amino Acid Aminotransferase, subunit A, domain 2"/>
    <property type="match status" value="1"/>
</dbReference>
<feature type="compositionally biased region" description="Basic and acidic residues" evidence="20">
    <location>
        <begin position="1"/>
        <end position="12"/>
    </location>
</feature>
<dbReference type="GO" id="GO:0052655">
    <property type="term" value="F:L-valine-2-oxoglutarate transaminase activity"/>
    <property type="evidence" value="ECO:0007669"/>
    <property type="project" value="RHEA"/>
</dbReference>
<dbReference type="PIRSF" id="PIRSF006468">
    <property type="entry name" value="BCAT1"/>
    <property type="match status" value="1"/>
</dbReference>
<sequence>MEDKPMDGHQSTRFDVVPHPAPTAADARAAMVANPGFGRVFTDHMVVINYTEGRGWHSARVEARKPFLIDPASAVLHYAQEIFEGLKAYRTPSGGAAMFRPEANARRFHNSAERMAMAPLPESLFLESVRQLVQVDRDWIPSADVGTLYLRPFMIASETFLGVKPSAEYMYMVIASSVGSYFKGGGDGVTVWVSQHDTRAASGGTGAAKCGGNYAASLRAQAEAVRNGCDQVVFLDAVERRRVEELGGMNVFFVFQDGSLLTPPLDGTILPGITRDSIIKLARDAGIAVREGQYTLDEWRADAASGKLQEVFACGTAAVITPIGRIRNPEGEFVAGAAGTAGGPVTQRLRKTLVDIQQGKAADPHGWVHTVF</sequence>
<dbReference type="UniPathway" id="UPA00048">
    <property type="reaction ID" value="UER00073"/>
</dbReference>
<evidence type="ECO:0000256" key="19">
    <source>
        <dbReference type="RuleBase" id="RU004519"/>
    </source>
</evidence>
<dbReference type="EC" id="2.6.1.42" evidence="18"/>
<dbReference type="PANTHER" id="PTHR11825:SF44">
    <property type="entry name" value="BRANCHED-CHAIN-AMINO-ACID AMINOTRANSFERASE"/>
    <property type="match status" value="1"/>
</dbReference>
<dbReference type="InterPro" id="IPR043131">
    <property type="entry name" value="BCAT-like_N"/>
</dbReference>
<evidence type="ECO:0000313" key="21">
    <source>
        <dbReference type="EMBL" id="ROP84678.1"/>
    </source>
</evidence>
<evidence type="ECO:0000256" key="17">
    <source>
        <dbReference type="RuleBase" id="RU004516"/>
    </source>
</evidence>
<gene>
    <name evidence="21" type="ORF">EDC65_4033</name>
</gene>
<evidence type="ECO:0000256" key="7">
    <source>
        <dbReference type="ARBA" id="ARBA00022576"/>
    </source>
</evidence>
<dbReference type="Proteomes" id="UP000278222">
    <property type="component" value="Unassembled WGS sequence"/>
</dbReference>
<evidence type="ECO:0000313" key="22">
    <source>
        <dbReference type="Proteomes" id="UP000278222"/>
    </source>
</evidence>
<dbReference type="InterPro" id="IPR033939">
    <property type="entry name" value="BCAT_family"/>
</dbReference>
<evidence type="ECO:0000256" key="15">
    <source>
        <dbReference type="PIRSR" id="PIRSR006468-1"/>
    </source>
</evidence>
<evidence type="ECO:0000256" key="8">
    <source>
        <dbReference type="ARBA" id="ARBA00022605"/>
    </source>
</evidence>
<dbReference type="Pfam" id="PF01063">
    <property type="entry name" value="Aminotran_4"/>
    <property type="match status" value="1"/>
</dbReference>
<protein>
    <recommendedName>
        <fullName evidence="18">Branched-chain-amino-acid aminotransferase</fullName>
        <ecNumber evidence="18">2.6.1.42</ecNumber>
    </recommendedName>
</protein>
<dbReference type="InterPro" id="IPR043132">
    <property type="entry name" value="BCAT-like_C"/>
</dbReference>
<comment type="catalytic activity">
    <reaction evidence="12 18">
        <text>L-valine + 2-oxoglutarate = 3-methyl-2-oxobutanoate + L-glutamate</text>
        <dbReference type="Rhea" id="RHEA:24813"/>
        <dbReference type="ChEBI" id="CHEBI:11851"/>
        <dbReference type="ChEBI" id="CHEBI:16810"/>
        <dbReference type="ChEBI" id="CHEBI:29985"/>
        <dbReference type="ChEBI" id="CHEBI:57762"/>
        <dbReference type="EC" id="2.6.1.42"/>
    </reaction>
</comment>
<keyword evidence="9 18" id="KW-0808">Transferase</keyword>
<feature type="region of interest" description="Disordered" evidence="20">
    <location>
        <begin position="1"/>
        <end position="20"/>
    </location>
</feature>
<dbReference type="SUPFAM" id="SSF56752">
    <property type="entry name" value="D-aminoacid aminotransferase-like PLP-dependent enzymes"/>
    <property type="match status" value="1"/>
</dbReference>
<dbReference type="UniPathway" id="UPA00047">
    <property type="reaction ID" value="UER00058"/>
</dbReference>
<dbReference type="InterPro" id="IPR001544">
    <property type="entry name" value="Aminotrans_IV"/>
</dbReference>
<evidence type="ECO:0000256" key="11">
    <source>
        <dbReference type="ARBA" id="ARBA00023304"/>
    </source>
</evidence>
<comment type="pathway">
    <text evidence="3 19">Amino-acid biosynthesis; L-isoleucine biosynthesis; L-isoleucine from 2-oxobutanoate: step 4/4.</text>
</comment>
<proteinExistence type="inferred from homology"/>
<evidence type="ECO:0000256" key="5">
    <source>
        <dbReference type="ARBA" id="ARBA00005072"/>
    </source>
</evidence>
<keyword evidence="11 18" id="KW-0100">Branched-chain amino acid biosynthesis</keyword>
<evidence type="ECO:0000256" key="2">
    <source>
        <dbReference type="ARBA" id="ARBA00003109"/>
    </source>
</evidence>
<keyword evidence="10 17" id="KW-0663">Pyridoxal phosphate</keyword>
<evidence type="ECO:0000256" key="13">
    <source>
        <dbReference type="ARBA" id="ARBA00048798"/>
    </source>
</evidence>
<comment type="pathway">
    <text evidence="4 19">Amino-acid biosynthesis; L-valine biosynthesis; L-valine from pyruvate: step 4/4.</text>
</comment>
<dbReference type="Gene3D" id="3.30.470.10">
    <property type="match status" value="1"/>
</dbReference>
<evidence type="ECO:0000256" key="10">
    <source>
        <dbReference type="ARBA" id="ARBA00022898"/>
    </source>
</evidence>
<dbReference type="GO" id="GO:0009097">
    <property type="term" value="P:isoleucine biosynthetic process"/>
    <property type="evidence" value="ECO:0007669"/>
    <property type="project" value="UniProtKB-UniPathway"/>
</dbReference>
<evidence type="ECO:0000256" key="9">
    <source>
        <dbReference type="ARBA" id="ARBA00022679"/>
    </source>
</evidence>
<keyword evidence="7 18" id="KW-0032">Aminotransferase</keyword>